<dbReference type="Pfam" id="PF05164">
    <property type="entry name" value="ZapA"/>
    <property type="match status" value="1"/>
</dbReference>
<evidence type="ECO:0000313" key="13">
    <source>
        <dbReference type="EMBL" id="QUN05190.1"/>
    </source>
</evidence>
<comment type="function">
    <text evidence="9">Activator of cell division through the inhibition of FtsZ GTPase activity, therefore promoting FtsZ assembly into bundles of protofilaments necessary for the formation of the division Z ring. It is recruited early at mid-cell but it is not essential for cell division.</text>
</comment>
<dbReference type="InterPro" id="IPR042233">
    <property type="entry name" value="Cell_div_ZapA_N"/>
</dbReference>
<keyword evidence="5 13" id="KW-0132">Cell division</keyword>
<keyword evidence="7" id="KW-0717">Septation</keyword>
<dbReference type="Proteomes" id="UP000679575">
    <property type="component" value="Chromosome"/>
</dbReference>
<reference evidence="13 14" key="1">
    <citation type="submission" date="2021-04" db="EMBL/GenBank/DDBJ databases">
        <title>Novel species identification of genus Shewanella.</title>
        <authorList>
            <person name="Liu G."/>
        </authorList>
    </citation>
    <scope>NUCLEOTIDE SEQUENCE [LARGE SCALE GENOMIC DNA]</scope>
    <source>
        <strain evidence="13 14">FJAT-54481</strain>
    </source>
</reference>
<evidence type="ECO:0000313" key="14">
    <source>
        <dbReference type="Proteomes" id="UP000679575"/>
    </source>
</evidence>
<dbReference type="Gene3D" id="3.30.160.880">
    <property type="entry name" value="Cell division protein ZapA protomer, N-terminal domain"/>
    <property type="match status" value="1"/>
</dbReference>
<accession>A0ABX7YQZ7</accession>
<evidence type="ECO:0000256" key="1">
    <source>
        <dbReference type="ARBA" id="ARBA00004496"/>
    </source>
</evidence>
<dbReference type="Gene3D" id="1.20.5.50">
    <property type="match status" value="1"/>
</dbReference>
<comment type="subcellular location">
    <subcellularLocation>
        <location evidence="1">Cytoplasm</location>
    </subcellularLocation>
</comment>
<comment type="subunit">
    <text evidence="10">Homodimer. Interacts with FtsZ.</text>
</comment>
<gene>
    <name evidence="13" type="primary">zapA</name>
    <name evidence="13" type="ORF">KDN34_13410</name>
</gene>
<feature type="coiled-coil region" evidence="12">
    <location>
        <begin position="24"/>
        <end position="51"/>
    </location>
</feature>
<dbReference type="PANTHER" id="PTHR34981">
    <property type="entry name" value="CELL DIVISION PROTEIN ZAPA"/>
    <property type="match status" value="1"/>
</dbReference>
<keyword evidence="4" id="KW-0963">Cytoplasm</keyword>
<evidence type="ECO:0000256" key="2">
    <source>
        <dbReference type="ARBA" id="ARBA00010074"/>
    </source>
</evidence>
<dbReference type="InterPro" id="IPR007838">
    <property type="entry name" value="Cell_div_ZapA-like"/>
</dbReference>
<protein>
    <recommendedName>
        <fullName evidence="3">Cell division protein ZapA</fullName>
    </recommendedName>
    <alternativeName>
        <fullName evidence="11">Z ring-associated protein ZapA</fullName>
    </alternativeName>
</protein>
<dbReference type="RefSeq" id="WP_212594225.1">
    <property type="nucleotide sequence ID" value="NZ_CP073587.1"/>
</dbReference>
<comment type="similarity">
    <text evidence="2">Belongs to the ZapA family. Type 1 subfamily.</text>
</comment>
<name>A0ABX7YQZ7_9GAMM</name>
<evidence type="ECO:0000256" key="6">
    <source>
        <dbReference type="ARBA" id="ARBA00023054"/>
    </source>
</evidence>
<keyword evidence="14" id="KW-1185">Reference proteome</keyword>
<evidence type="ECO:0000256" key="12">
    <source>
        <dbReference type="SAM" id="Coils"/>
    </source>
</evidence>
<dbReference type="EMBL" id="CP073587">
    <property type="protein sequence ID" value="QUN05190.1"/>
    <property type="molecule type" value="Genomic_DNA"/>
</dbReference>
<dbReference type="InterPro" id="IPR036192">
    <property type="entry name" value="Cell_div_ZapA-like_sf"/>
</dbReference>
<dbReference type="SUPFAM" id="SSF102829">
    <property type="entry name" value="Cell division protein ZapA-like"/>
    <property type="match status" value="1"/>
</dbReference>
<dbReference type="PANTHER" id="PTHR34981:SF1">
    <property type="entry name" value="CELL DIVISION PROTEIN ZAPA"/>
    <property type="match status" value="1"/>
</dbReference>
<proteinExistence type="inferred from homology"/>
<sequence length="102" mass="11784">MSNCAVDIALLGRTYSIACPKGQEQALQEVARKLEQQLAQIKARTPTLSREDMVLMAALNIGHELYVEQRKNQDYMQQMDERIRLLQHTLEQALVERSNRED</sequence>
<keyword evidence="8" id="KW-0131">Cell cycle</keyword>
<evidence type="ECO:0000256" key="11">
    <source>
        <dbReference type="ARBA" id="ARBA00033158"/>
    </source>
</evidence>
<evidence type="ECO:0000256" key="10">
    <source>
        <dbReference type="ARBA" id="ARBA00026068"/>
    </source>
</evidence>
<evidence type="ECO:0000256" key="8">
    <source>
        <dbReference type="ARBA" id="ARBA00023306"/>
    </source>
</evidence>
<organism evidence="13 14">
    <name type="scientific">Shewanella yunxiaonensis</name>
    <dbReference type="NCBI Taxonomy" id="2829809"/>
    <lineage>
        <taxon>Bacteria</taxon>
        <taxon>Pseudomonadati</taxon>
        <taxon>Pseudomonadota</taxon>
        <taxon>Gammaproteobacteria</taxon>
        <taxon>Alteromonadales</taxon>
        <taxon>Shewanellaceae</taxon>
        <taxon>Shewanella</taxon>
    </lineage>
</organism>
<keyword evidence="6 12" id="KW-0175">Coiled coil</keyword>
<evidence type="ECO:0000256" key="7">
    <source>
        <dbReference type="ARBA" id="ARBA00023210"/>
    </source>
</evidence>
<evidence type="ECO:0000256" key="5">
    <source>
        <dbReference type="ARBA" id="ARBA00022618"/>
    </source>
</evidence>
<evidence type="ECO:0000256" key="4">
    <source>
        <dbReference type="ARBA" id="ARBA00022490"/>
    </source>
</evidence>
<dbReference type="GO" id="GO:0051301">
    <property type="term" value="P:cell division"/>
    <property type="evidence" value="ECO:0007669"/>
    <property type="project" value="UniProtKB-KW"/>
</dbReference>
<evidence type="ECO:0000256" key="9">
    <source>
        <dbReference type="ARBA" id="ARBA00024910"/>
    </source>
</evidence>
<evidence type="ECO:0000256" key="3">
    <source>
        <dbReference type="ARBA" id="ARBA00015195"/>
    </source>
</evidence>